<accession>A0A4C1X7B9</accession>
<organism evidence="1 2">
    <name type="scientific">Eumeta variegata</name>
    <name type="common">Bagworm moth</name>
    <name type="synonym">Eumeta japonica</name>
    <dbReference type="NCBI Taxonomy" id="151549"/>
    <lineage>
        <taxon>Eukaryota</taxon>
        <taxon>Metazoa</taxon>
        <taxon>Ecdysozoa</taxon>
        <taxon>Arthropoda</taxon>
        <taxon>Hexapoda</taxon>
        <taxon>Insecta</taxon>
        <taxon>Pterygota</taxon>
        <taxon>Neoptera</taxon>
        <taxon>Endopterygota</taxon>
        <taxon>Lepidoptera</taxon>
        <taxon>Glossata</taxon>
        <taxon>Ditrysia</taxon>
        <taxon>Tineoidea</taxon>
        <taxon>Psychidae</taxon>
        <taxon>Oiketicinae</taxon>
        <taxon>Eumeta</taxon>
    </lineage>
</organism>
<gene>
    <name evidence="1" type="ORF">EVAR_47003_1</name>
</gene>
<reference evidence="1 2" key="1">
    <citation type="journal article" date="2019" name="Commun. Biol.">
        <title>The bagworm genome reveals a unique fibroin gene that provides high tensile strength.</title>
        <authorList>
            <person name="Kono N."/>
            <person name="Nakamura H."/>
            <person name="Ohtoshi R."/>
            <person name="Tomita M."/>
            <person name="Numata K."/>
            <person name="Arakawa K."/>
        </authorList>
    </citation>
    <scope>NUCLEOTIDE SEQUENCE [LARGE SCALE GENOMIC DNA]</scope>
</reference>
<protein>
    <submittedName>
        <fullName evidence="1">Uncharacterized protein</fullName>
    </submittedName>
</protein>
<evidence type="ECO:0000313" key="2">
    <source>
        <dbReference type="Proteomes" id="UP000299102"/>
    </source>
</evidence>
<dbReference type="EMBL" id="BGZK01000748">
    <property type="protein sequence ID" value="GBP58940.1"/>
    <property type="molecule type" value="Genomic_DNA"/>
</dbReference>
<proteinExistence type="predicted"/>
<dbReference type="Proteomes" id="UP000299102">
    <property type="component" value="Unassembled WGS sequence"/>
</dbReference>
<comment type="caution">
    <text evidence="1">The sequence shown here is derived from an EMBL/GenBank/DDBJ whole genome shotgun (WGS) entry which is preliminary data.</text>
</comment>
<evidence type="ECO:0000313" key="1">
    <source>
        <dbReference type="EMBL" id="GBP58940.1"/>
    </source>
</evidence>
<name>A0A4C1X7B9_EUMVA</name>
<keyword evidence="2" id="KW-1185">Reference proteome</keyword>
<dbReference type="AlphaFoldDB" id="A0A4C1X7B9"/>
<sequence>MPFNDVQTRSKCIPYNSVKSFRFENIVRIVKVPICDRVQSERVISAGANCGSPEVGLESWHNSLTDQDGRLPAGDLGTPPVTCNLVLAIIEHLNDTEGDVRDRQRTGDSCVVATWATVIIKSDGSPVRLLLD</sequence>